<comment type="caution">
    <text evidence="3">The sequence shown here is derived from an EMBL/GenBank/DDBJ whole genome shotgun (WGS) entry which is preliminary data.</text>
</comment>
<dbReference type="CDD" id="cd05327">
    <property type="entry name" value="retinol-DH_like_SDR_c_like"/>
    <property type="match status" value="1"/>
</dbReference>
<reference evidence="3 4" key="1">
    <citation type="journal article" date="2013" name="ISME J.">
        <title>A metabolic model for members of the genus Tetrasphaera involved in enhanced biological phosphorus removal.</title>
        <authorList>
            <person name="Kristiansen R."/>
            <person name="Nguyen H.T.T."/>
            <person name="Saunders A.M."/>
            <person name="Nielsen J.L."/>
            <person name="Wimmer R."/>
            <person name="Le V.Q."/>
            <person name="McIlroy S.J."/>
            <person name="Petrovski S."/>
            <person name="Seviour R.J."/>
            <person name="Calteau A."/>
            <person name="Nielsen K.L."/>
            <person name="Nielsen P.H."/>
        </authorList>
    </citation>
    <scope>NUCLEOTIDE SEQUENCE [LARGE SCALE GENOMIC DNA]</scope>
    <source>
        <strain evidence="3 4">Ben 74</strain>
    </source>
</reference>
<dbReference type="Proteomes" id="UP000035720">
    <property type="component" value="Unassembled WGS sequence"/>
</dbReference>
<proteinExistence type="inferred from homology"/>
<accession>A0A077MF13</accession>
<dbReference type="Pfam" id="PF00106">
    <property type="entry name" value="adh_short"/>
    <property type="match status" value="1"/>
</dbReference>
<sequence>MIPWIGARAGAARWTINDIADQSGRVVVITGANSGIGLQAATALCAKGAHVIFACRTVAKADAARASLPGSHETRELDLSDLDSVRRFAGEMAGVNLDVLINNAGIMAVPQARSAQGYELQFATNVLGHFLLTGLLLGQIQDRVVTLSSQMHRVGRLDLADLGGEKRPYRAWAAYSQSKLANLMLALELQRRLDAAGSPVISVAAHPGYAATNLQSGGGPLQSLVMGLGNRLPFFAQSAEMGALPTLYAATVPDLPGGSYVGPDWPGEMRGHPTLVGTSAAAQDRPQARELWARCEQLCGHVIDVAEIAATHPA</sequence>
<protein>
    <submittedName>
        <fullName evidence="3">Putative protochlorophyllide reductase</fullName>
    </submittedName>
</protein>
<gene>
    <name evidence="3" type="ORF">BN13_420087</name>
</gene>
<keyword evidence="2" id="KW-0560">Oxidoreductase</keyword>
<name>A0A077MF13_9MICO</name>
<dbReference type="EMBL" id="CAJC01000153">
    <property type="protein sequence ID" value="CCI53633.1"/>
    <property type="molecule type" value="Genomic_DNA"/>
</dbReference>
<dbReference type="GO" id="GO:0016491">
    <property type="term" value="F:oxidoreductase activity"/>
    <property type="evidence" value="ECO:0007669"/>
    <property type="project" value="UniProtKB-KW"/>
</dbReference>
<dbReference type="InterPro" id="IPR036291">
    <property type="entry name" value="NAD(P)-bd_dom_sf"/>
</dbReference>
<dbReference type="PANTHER" id="PTHR24320">
    <property type="entry name" value="RETINOL DEHYDROGENASE"/>
    <property type="match status" value="1"/>
</dbReference>
<organism evidence="3 4">
    <name type="scientific">Nostocoides jenkinsii Ben 74</name>
    <dbReference type="NCBI Taxonomy" id="1193518"/>
    <lineage>
        <taxon>Bacteria</taxon>
        <taxon>Bacillati</taxon>
        <taxon>Actinomycetota</taxon>
        <taxon>Actinomycetes</taxon>
        <taxon>Micrococcales</taxon>
        <taxon>Intrasporangiaceae</taxon>
        <taxon>Nostocoides</taxon>
    </lineage>
</organism>
<evidence type="ECO:0000313" key="4">
    <source>
        <dbReference type="Proteomes" id="UP000035720"/>
    </source>
</evidence>
<evidence type="ECO:0000256" key="1">
    <source>
        <dbReference type="ARBA" id="ARBA00006484"/>
    </source>
</evidence>
<dbReference type="RefSeq" id="WP_235433984.1">
    <property type="nucleotide sequence ID" value="NZ_HF571038.1"/>
</dbReference>
<dbReference type="NCBIfam" id="NF004846">
    <property type="entry name" value="PRK06197.1"/>
    <property type="match status" value="1"/>
</dbReference>
<dbReference type="SUPFAM" id="SSF51735">
    <property type="entry name" value="NAD(P)-binding Rossmann-fold domains"/>
    <property type="match status" value="1"/>
</dbReference>
<dbReference type="InterPro" id="IPR002347">
    <property type="entry name" value="SDR_fam"/>
</dbReference>
<dbReference type="AlphaFoldDB" id="A0A077MF13"/>
<dbReference type="Gene3D" id="3.40.50.720">
    <property type="entry name" value="NAD(P)-binding Rossmann-like Domain"/>
    <property type="match status" value="1"/>
</dbReference>
<dbReference type="STRING" id="1193518.BN13_420087"/>
<dbReference type="PRINTS" id="PR00081">
    <property type="entry name" value="GDHRDH"/>
</dbReference>
<comment type="similarity">
    <text evidence="1">Belongs to the short-chain dehydrogenases/reductases (SDR) family.</text>
</comment>
<evidence type="ECO:0000256" key="2">
    <source>
        <dbReference type="ARBA" id="ARBA00023002"/>
    </source>
</evidence>
<keyword evidence="4" id="KW-1185">Reference proteome</keyword>
<dbReference type="PANTHER" id="PTHR24320:SF148">
    <property type="entry name" value="NAD(P)-BINDING ROSSMANN-FOLD SUPERFAMILY PROTEIN"/>
    <property type="match status" value="1"/>
</dbReference>
<evidence type="ECO:0000313" key="3">
    <source>
        <dbReference type="EMBL" id="CCI53633.1"/>
    </source>
</evidence>